<dbReference type="Gramene" id="C.cajan_32481.t">
    <property type="protein sequence ID" value="C.cajan_32481.t.cds1"/>
    <property type="gene ID" value="C.cajan_32481"/>
</dbReference>
<dbReference type="PANTHER" id="PTHR11439:SF494">
    <property type="entry name" value="CYSTEINE-RICH RLK (RECEPTOR-LIKE PROTEIN KINASE) 8"/>
    <property type="match status" value="1"/>
</dbReference>
<dbReference type="Proteomes" id="UP000075243">
    <property type="component" value="Unassembled WGS sequence"/>
</dbReference>
<dbReference type="AlphaFoldDB" id="A0A151RJP4"/>
<organism evidence="1 2">
    <name type="scientific">Cajanus cajan</name>
    <name type="common">Pigeon pea</name>
    <name type="synonym">Cajanus indicus</name>
    <dbReference type="NCBI Taxonomy" id="3821"/>
    <lineage>
        <taxon>Eukaryota</taxon>
        <taxon>Viridiplantae</taxon>
        <taxon>Streptophyta</taxon>
        <taxon>Embryophyta</taxon>
        <taxon>Tracheophyta</taxon>
        <taxon>Spermatophyta</taxon>
        <taxon>Magnoliopsida</taxon>
        <taxon>eudicotyledons</taxon>
        <taxon>Gunneridae</taxon>
        <taxon>Pentapetalae</taxon>
        <taxon>rosids</taxon>
        <taxon>fabids</taxon>
        <taxon>Fabales</taxon>
        <taxon>Fabaceae</taxon>
        <taxon>Papilionoideae</taxon>
        <taxon>50 kb inversion clade</taxon>
        <taxon>NPAAA clade</taxon>
        <taxon>indigoferoid/millettioid clade</taxon>
        <taxon>Phaseoleae</taxon>
        <taxon>Cajanus</taxon>
    </lineage>
</organism>
<accession>A0A151RJP4</accession>
<name>A0A151RJP4_CAJCA</name>
<keyword evidence="2" id="KW-1185">Reference proteome</keyword>
<reference evidence="1" key="1">
    <citation type="journal article" date="2012" name="Nat. Biotechnol.">
        <title>Draft genome sequence of pigeonpea (Cajanus cajan), an orphan legume crop of resource-poor farmers.</title>
        <authorList>
            <person name="Varshney R.K."/>
            <person name="Chen W."/>
            <person name="Li Y."/>
            <person name="Bharti A.K."/>
            <person name="Saxena R.K."/>
            <person name="Schlueter J.A."/>
            <person name="Donoghue M.T."/>
            <person name="Azam S."/>
            <person name="Fan G."/>
            <person name="Whaley A.M."/>
            <person name="Farmer A.D."/>
            <person name="Sheridan J."/>
            <person name="Iwata A."/>
            <person name="Tuteja R."/>
            <person name="Penmetsa R.V."/>
            <person name="Wu W."/>
            <person name="Upadhyaya H.D."/>
            <person name="Yang S.P."/>
            <person name="Shah T."/>
            <person name="Saxena K.B."/>
            <person name="Michael T."/>
            <person name="McCombie W.R."/>
            <person name="Yang B."/>
            <person name="Zhang G."/>
            <person name="Yang H."/>
            <person name="Wang J."/>
            <person name="Spillane C."/>
            <person name="Cook D.R."/>
            <person name="May G.D."/>
            <person name="Xu X."/>
            <person name="Jackson S.A."/>
        </authorList>
    </citation>
    <scope>NUCLEOTIDE SEQUENCE [LARGE SCALE GENOMIC DNA]</scope>
</reference>
<evidence type="ECO:0000313" key="2">
    <source>
        <dbReference type="Proteomes" id="UP000075243"/>
    </source>
</evidence>
<dbReference type="CDD" id="cd09272">
    <property type="entry name" value="RNase_HI_RT_Ty1"/>
    <property type="match status" value="1"/>
</dbReference>
<dbReference type="PANTHER" id="PTHR11439">
    <property type="entry name" value="GAG-POL-RELATED RETROTRANSPOSON"/>
    <property type="match status" value="1"/>
</dbReference>
<dbReference type="InterPro" id="IPR043502">
    <property type="entry name" value="DNA/RNA_pol_sf"/>
</dbReference>
<gene>
    <name evidence="1" type="ORF">KK1_035806</name>
</gene>
<evidence type="ECO:0000313" key="1">
    <source>
        <dbReference type="EMBL" id="KYP42776.1"/>
    </source>
</evidence>
<proteinExistence type="predicted"/>
<dbReference type="EMBL" id="KQ483700">
    <property type="protein sequence ID" value="KYP42776.1"/>
    <property type="molecule type" value="Genomic_DNA"/>
</dbReference>
<dbReference type="SUPFAM" id="SSF56672">
    <property type="entry name" value="DNA/RNA polymerases"/>
    <property type="match status" value="1"/>
</dbReference>
<protein>
    <submittedName>
        <fullName evidence="1">Copia protein</fullName>
    </submittedName>
</protein>
<sequence>MAQPLDTHWIAVKRILRYLKGTISHGLHFRPAVPGKSFNLTAMCDADWASDIDDRRSTSGSAIFLGPNLISWWSRKQQVTARSSTEAEYRAIAQTTAELTWIQALLKELHVPFFSPTLFCDNKSAVAIAHNPVFHSHTKHMEIDVFFVREKVLAKQLQIQHIPTLDQWADILTKPLSSSRFTVLKNKLHVLDFSSHKSST</sequence>